<dbReference type="InterPro" id="IPR010390">
    <property type="entry name" value="ABC-2_transporter-like"/>
</dbReference>
<keyword evidence="1" id="KW-0812">Transmembrane</keyword>
<dbReference type="EMBL" id="CP012159">
    <property type="protein sequence ID" value="AKT42784.1"/>
    <property type="molecule type" value="Genomic_DNA"/>
</dbReference>
<evidence type="ECO:0000313" key="2">
    <source>
        <dbReference type="EMBL" id="AKT42784.1"/>
    </source>
</evidence>
<dbReference type="RefSeq" id="WP_245677991.1">
    <property type="nucleotide sequence ID" value="NZ_CP012159.1"/>
</dbReference>
<dbReference type="KEGG" id="ccro:CMC5_070110"/>
<dbReference type="STRING" id="52.CMC5_070110"/>
<feature type="transmembrane region" description="Helical" evidence="1">
    <location>
        <begin position="239"/>
        <end position="257"/>
    </location>
</feature>
<accession>A0A0K1EPN6</accession>
<keyword evidence="3" id="KW-1185">Reference proteome</keyword>
<proteinExistence type="predicted"/>
<dbReference type="AlphaFoldDB" id="A0A0K1EPN6"/>
<dbReference type="Pfam" id="PF06182">
    <property type="entry name" value="ABC2_membrane_6"/>
    <property type="match status" value="1"/>
</dbReference>
<evidence type="ECO:0000256" key="1">
    <source>
        <dbReference type="SAM" id="Phobius"/>
    </source>
</evidence>
<organism evidence="2 3">
    <name type="scientific">Chondromyces crocatus</name>
    <dbReference type="NCBI Taxonomy" id="52"/>
    <lineage>
        <taxon>Bacteria</taxon>
        <taxon>Pseudomonadati</taxon>
        <taxon>Myxococcota</taxon>
        <taxon>Polyangia</taxon>
        <taxon>Polyangiales</taxon>
        <taxon>Polyangiaceae</taxon>
        <taxon>Chondromyces</taxon>
    </lineage>
</organism>
<evidence type="ECO:0000313" key="3">
    <source>
        <dbReference type="Proteomes" id="UP000067626"/>
    </source>
</evidence>
<keyword evidence="1" id="KW-1133">Transmembrane helix</keyword>
<feature type="transmembrane region" description="Helical" evidence="1">
    <location>
        <begin position="181"/>
        <end position="199"/>
    </location>
</feature>
<gene>
    <name evidence="2" type="ORF">CMC5_070110</name>
</gene>
<feature type="transmembrane region" description="Helical" evidence="1">
    <location>
        <begin position="32"/>
        <end position="53"/>
    </location>
</feature>
<keyword evidence="1" id="KW-0472">Membrane</keyword>
<feature type="transmembrane region" description="Helical" evidence="1">
    <location>
        <begin position="106"/>
        <end position="135"/>
    </location>
</feature>
<feature type="transmembrane region" description="Helical" evidence="1">
    <location>
        <begin position="65"/>
        <end position="85"/>
    </location>
</feature>
<sequence>MRLRALTRILRAYPTLLRVGFAGAMAYRAEMLVWMLTTTMPLVSLALWTAVSSHAPVGGFGPGEFTAYFLATLIVRQLTSSWLVWEMNAEIKSGALSQRLLKPIHPLFLFSADNLSAIPLRSLLCLPIAIALLVASGDRIPTDPAHLALVALSLVGAWLLNFLITALIGALAFVMESSTTVFEVYLAAFMVLAGYLVPLDLFPPSLRALCDVLPFRYTLALPVELLTGLLDPARITSQLVTQWAYVAAFLLAALLAWRAGMRRFAAFGG</sequence>
<dbReference type="PANTHER" id="PTHR36832:SF1">
    <property type="entry name" value="SLR1174 PROTEIN"/>
    <property type="match status" value="1"/>
</dbReference>
<name>A0A0K1EPN6_CHOCO</name>
<reference evidence="2 3" key="1">
    <citation type="submission" date="2015-07" db="EMBL/GenBank/DDBJ databases">
        <title>Genome analysis of myxobacterium Chondromyces crocatus Cm c5 reveals a high potential for natural compound synthesis and the genetic basis for the loss of fruiting body formation.</title>
        <authorList>
            <person name="Zaburannyi N."/>
            <person name="Bunk B."/>
            <person name="Maier J."/>
            <person name="Overmann J."/>
            <person name="Mueller R."/>
        </authorList>
    </citation>
    <scope>NUCLEOTIDE SEQUENCE [LARGE SCALE GENOMIC DNA]</scope>
    <source>
        <strain evidence="2 3">Cm c5</strain>
    </source>
</reference>
<protein>
    <submittedName>
        <fullName evidence="2">ABC transporter permease</fullName>
    </submittedName>
</protein>
<feature type="transmembrane region" description="Helical" evidence="1">
    <location>
        <begin position="147"/>
        <end position="174"/>
    </location>
</feature>
<dbReference type="Proteomes" id="UP000067626">
    <property type="component" value="Chromosome"/>
</dbReference>
<dbReference type="PANTHER" id="PTHR36832">
    <property type="entry name" value="SLR1174 PROTEIN-RELATED"/>
    <property type="match status" value="1"/>
</dbReference>